<name>A3UB96_CROAH</name>
<feature type="transmembrane region" description="Helical" evidence="1">
    <location>
        <begin position="81"/>
        <end position="98"/>
    </location>
</feature>
<feature type="transmembrane region" description="Helical" evidence="1">
    <location>
        <begin position="172"/>
        <end position="190"/>
    </location>
</feature>
<feature type="transmembrane region" description="Helical" evidence="1">
    <location>
        <begin position="29"/>
        <end position="46"/>
    </location>
</feature>
<accession>A3UB96</accession>
<evidence type="ECO:0008006" key="4">
    <source>
        <dbReference type="Google" id="ProtNLM"/>
    </source>
</evidence>
<feature type="transmembrane region" description="Helical" evidence="1">
    <location>
        <begin position="138"/>
        <end position="160"/>
    </location>
</feature>
<feature type="transmembrane region" description="Helical" evidence="1">
    <location>
        <begin position="58"/>
        <end position="75"/>
    </location>
</feature>
<gene>
    <name evidence="2" type="ordered locus">CA2559_13618</name>
</gene>
<feature type="transmembrane region" description="Helical" evidence="1">
    <location>
        <begin position="7"/>
        <end position="23"/>
    </location>
</feature>
<reference evidence="2 3" key="1">
    <citation type="journal article" date="2010" name="J. Bacteriol.">
        <title>The complete genome sequence of Croceibacter atlanticus HTCC2559T.</title>
        <authorList>
            <person name="Oh H.M."/>
            <person name="Kang I."/>
            <person name="Ferriera S."/>
            <person name="Giovannoni S.J."/>
            <person name="Cho J.C."/>
        </authorList>
    </citation>
    <scope>NUCLEOTIDE SEQUENCE [LARGE SCALE GENOMIC DNA]</scope>
    <source>
        <strain evidence="3">ATCC BAA-628 / HTCC2559 / KCTC 12090</strain>
    </source>
</reference>
<feature type="transmembrane region" description="Helical" evidence="1">
    <location>
        <begin position="196"/>
        <end position="217"/>
    </location>
</feature>
<dbReference type="EMBL" id="CP002046">
    <property type="protein sequence ID" value="EAP87082.1"/>
    <property type="molecule type" value="Genomic_DNA"/>
</dbReference>
<sequence length="244" mass="28215">MNLKKYNYLFLGLLFTVTILAAILDGGFWLRFFWAISMILFYGIYSQYSRDTKWSSELMFLFFFSGNVFAIFYETWYFSELTLLSFCGAYASLIAYLYKRKGANSIDSSFKPYFIGAFLINALLVVALLVILSKYFESSLLLPIFIIYFLLILSLIGLAFLHFNSVASLNSLFLLGFVLSIVLADLLRFIDQYYYSSVYVKICAVVIYSFGYLLAYARLTFLAKEKKESYISFSKSKPLKVKEE</sequence>
<keyword evidence="1" id="KW-0472">Membrane</keyword>
<dbReference type="GeneID" id="89454431"/>
<dbReference type="HOGENOM" id="CLU_1136568_0_0_10"/>
<keyword evidence="3" id="KW-1185">Reference proteome</keyword>
<dbReference type="AlphaFoldDB" id="A3UB96"/>
<organism evidence="2 3">
    <name type="scientific">Croceibacter atlanticus (strain ATCC BAA-628 / JCM 21780 / CIP 108009 / IAM 15332 / KCTC 12090 / HTCC2559)</name>
    <dbReference type="NCBI Taxonomy" id="216432"/>
    <lineage>
        <taxon>Bacteria</taxon>
        <taxon>Pseudomonadati</taxon>
        <taxon>Bacteroidota</taxon>
        <taxon>Flavobacteriia</taxon>
        <taxon>Flavobacteriales</taxon>
        <taxon>Flavobacteriaceae</taxon>
        <taxon>Croceibacter</taxon>
    </lineage>
</organism>
<dbReference type="STRING" id="216432.CA2559_13618"/>
<evidence type="ECO:0000313" key="3">
    <source>
        <dbReference type="Proteomes" id="UP000002297"/>
    </source>
</evidence>
<feature type="transmembrane region" description="Helical" evidence="1">
    <location>
        <begin position="110"/>
        <end position="132"/>
    </location>
</feature>
<evidence type="ECO:0000313" key="2">
    <source>
        <dbReference type="EMBL" id="EAP87082.1"/>
    </source>
</evidence>
<dbReference type="Proteomes" id="UP000002297">
    <property type="component" value="Chromosome"/>
</dbReference>
<dbReference type="KEGG" id="cat:CA2559_13618"/>
<dbReference type="RefSeq" id="WP_013188463.1">
    <property type="nucleotide sequence ID" value="NC_014230.1"/>
</dbReference>
<keyword evidence="1" id="KW-0812">Transmembrane</keyword>
<proteinExistence type="predicted"/>
<keyword evidence="1" id="KW-1133">Transmembrane helix</keyword>
<evidence type="ECO:0000256" key="1">
    <source>
        <dbReference type="SAM" id="Phobius"/>
    </source>
</evidence>
<protein>
    <recommendedName>
        <fullName evidence="4">YhhN-like protein</fullName>
    </recommendedName>
</protein>